<comment type="caution">
    <text evidence="1">The sequence shown here is derived from an EMBL/GenBank/DDBJ whole genome shotgun (WGS) entry which is preliminary data.</text>
</comment>
<organism evidence="1 2">
    <name type="scientific">Bradyrhizobium guangdongense</name>
    <dbReference type="NCBI Taxonomy" id="1325090"/>
    <lineage>
        <taxon>Bacteria</taxon>
        <taxon>Pseudomonadati</taxon>
        <taxon>Pseudomonadota</taxon>
        <taxon>Alphaproteobacteria</taxon>
        <taxon>Hyphomicrobiales</taxon>
        <taxon>Nitrobacteraceae</taxon>
        <taxon>Bradyrhizobium</taxon>
    </lineage>
</organism>
<evidence type="ECO:0000313" key="2">
    <source>
        <dbReference type="Proteomes" id="UP000625079"/>
    </source>
</evidence>
<gene>
    <name evidence="1" type="ORF">GCM10010987_62150</name>
</gene>
<accession>A0AA87W918</accession>
<dbReference type="Proteomes" id="UP000625079">
    <property type="component" value="Unassembled WGS sequence"/>
</dbReference>
<dbReference type="AlphaFoldDB" id="A0AA87W918"/>
<evidence type="ECO:0000313" key="1">
    <source>
        <dbReference type="EMBL" id="GGI30982.1"/>
    </source>
</evidence>
<proteinExistence type="predicted"/>
<reference evidence="1" key="2">
    <citation type="submission" date="2022-12" db="EMBL/GenBank/DDBJ databases">
        <authorList>
            <person name="Sun Q."/>
            <person name="Zhou Y."/>
        </authorList>
    </citation>
    <scope>NUCLEOTIDE SEQUENCE</scope>
    <source>
        <strain evidence="1">CGMCC 1.15034</strain>
    </source>
</reference>
<name>A0AA87W918_9BRAD</name>
<protein>
    <submittedName>
        <fullName evidence="1">Uncharacterized protein</fullName>
    </submittedName>
</protein>
<sequence length="98" mass="10870">MTRPATMVKGGTVASATLISVKELPQISESNTNSPNSSDRVVRSEIARGACMLMRFAPGSFDIMLRTRWRGLAEFGPHRPIESDFGYSEHRDPTMISR</sequence>
<dbReference type="EMBL" id="BMHC01000019">
    <property type="protein sequence ID" value="GGI30982.1"/>
    <property type="molecule type" value="Genomic_DNA"/>
</dbReference>
<reference evidence="1" key="1">
    <citation type="journal article" date="2014" name="Int. J. Syst. Evol. Microbiol.">
        <title>Complete genome sequence of Corynebacterium casei LMG S-19264T (=DSM 44701T), isolated from a smear-ripened cheese.</title>
        <authorList>
            <consortium name="US DOE Joint Genome Institute (JGI-PGF)"/>
            <person name="Walter F."/>
            <person name="Albersmeier A."/>
            <person name="Kalinowski J."/>
            <person name="Ruckert C."/>
        </authorList>
    </citation>
    <scope>NUCLEOTIDE SEQUENCE</scope>
    <source>
        <strain evidence="1">CGMCC 1.15034</strain>
    </source>
</reference>